<comment type="caution">
    <text evidence="1">The sequence shown here is derived from an EMBL/GenBank/DDBJ whole genome shotgun (WGS) entry which is preliminary data.</text>
</comment>
<reference evidence="2" key="1">
    <citation type="journal article" date="2022" name="Mol. Ecol. Resour.">
        <title>The genomes of chicory, endive, great burdock and yacon provide insights into Asteraceae palaeo-polyploidization history and plant inulin production.</title>
        <authorList>
            <person name="Fan W."/>
            <person name="Wang S."/>
            <person name="Wang H."/>
            <person name="Wang A."/>
            <person name="Jiang F."/>
            <person name="Liu H."/>
            <person name="Zhao H."/>
            <person name="Xu D."/>
            <person name="Zhang Y."/>
        </authorList>
    </citation>
    <scope>NUCLEOTIDE SEQUENCE [LARGE SCALE GENOMIC DNA]</scope>
    <source>
        <strain evidence="2">cv. Punajuju</strain>
    </source>
</reference>
<protein>
    <submittedName>
        <fullName evidence="1">Uncharacterized protein</fullName>
    </submittedName>
</protein>
<proteinExistence type="predicted"/>
<keyword evidence="2" id="KW-1185">Reference proteome</keyword>
<evidence type="ECO:0000313" key="1">
    <source>
        <dbReference type="EMBL" id="KAI3700509.1"/>
    </source>
</evidence>
<dbReference type="Proteomes" id="UP001055811">
    <property type="component" value="Linkage Group LG08"/>
</dbReference>
<organism evidence="1 2">
    <name type="scientific">Cichorium intybus</name>
    <name type="common">Chicory</name>
    <dbReference type="NCBI Taxonomy" id="13427"/>
    <lineage>
        <taxon>Eukaryota</taxon>
        <taxon>Viridiplantae</taxon>
        <taxon>Streptophyta</taxon>
        <taxon>Embryophyta</taxon>
        <taxon>Tracheophyta</taxon>
        <taxon>Spermatophyta</taxon>
        <taxon>Magnoliopsida</taxon>
        <taxon>eudicotyledons</taxon>
        <taxon>Gunneridae</taxon>
        <taxon>Pentapetalae</taxon>
        <taxon>asterids</taxon>
        <taxon>campanulids</taxon>
        <taxon>Asterales</taxon>
        <taxon>Asteraceae</taxon>
        <taxon>Cichorioideae</taxon>
        <taxon>Cichorieae</taxon>
        <taxon>Cichoriinae</taxon>
        <taxon>Cichorium</taxon>
    </lineage>
</organism>
<reference evidence="1 2" key="2">
    <citation type="journal article" date="2022" name="Mol. Ecol. Resour.">
        <title>The genomes of chicory, endive, great burdock and yacon provide insights into Asteraceae paleo-polyploidization history and plant inulin production.</title>
        <authorList>
            <person name="Fan W."/>
            <person name="Wang S."/>
            <person name="Wang H."/>
            <person name="Wang A."/>
            <person name="Jiang F."/>
            <person name="Liu H."/>
            <person name="Zhao H."/>
            <person name="Xu D."/>
            <person name="Zhang Y."/>
        </authorList>
    </citation>
    <scope>NUCLEOTIDE SEQUENCE [LARGE SCALE GENOMIC DNA]</scope>
    <source>
        <strain evidence="2">cv. Punajuju</strain>
        <tissue evidence="1">Leaves</tissue>
    </source>
</reference>
<gene>
    <name evidence="1" type="ORF">L2E82_45139</name>
</gene>
<dbReference type="EMBL" id="CM042016">
    <property type="protein sequence ID" value="KAI3700509.1"/>
    <property type="molecule type" value="Genomic_DNA"/>
</dbReference>
<evidence type="ECO:0000313" key="2">
    <source>
        <dbReference type="Proteomes" id="UP001055811"/>
    </source>
</evidence>
<sequence>MVVVGRSSSPKKLFAGAPEIDGDESSREKRATTNTLFRTGFNLQETGFPILGPGTGKMKSHVVPKYAYAMPFNL</sequence>
<accession>A0ACB8ZT55</accession>
<name>A0ACB8ZT55_CICIN</name>